<name>A0A8J6EFM5_ELECQ</name>
<reference evidence="1" key="1">
    <citation type="thesis" date="2020" institute="ProQuest LLC" country="789 East Eisenhower Parkway, Ann Arbor, MI, USA">
        <title>Comparative Genomics and Chromosome Evolution.</title>
        <authorList>
            <person name="Mudd A.B."/>
        </authorList>
    </citation>
    <scope>NUCLEOTIDE SEQUENCE</scope>
    <source>
        <strain evidence="1">HN-11 Male</strain>
        <tissue evidence="1">Kidney and liver</tissue>
    </source>
</reference>
<proteinExistence type="predicted"/>
<comment type="caution">
    <text evidence="1">The sequence shown here is derived from an EMBL/GenBank/DDBJ whole genome shotgun (WGS) entry which is preliminary data.</text>
</comment>
<accession>A0A8J6EFM5</accession>
<protein>
    <submittedName>
        <fullName evidence="1">Uncharacterized protein</fullName>
    </submittedName>
</protein>
<gene>
    <name evidence="1" type="ORF">GDO78_022914</name>
</gene>
<dbReference type="EMBL" id="WNTK01000915">
    <property type="protein sequence ID" value="KAG9468347.1"/>
    <property type="molecule type" value="Genomic_DNA"/>
</dbReference>
<keyword evidence="2" id="KW-1185">Reference proteome</keyword>
<organism evidence="1 2">
    <name type="scientific">Eleutherodactylus coqui</name>
    <name type="common">Puerto Rican coqui</name>
    <dbReference type="NCBI Taxonomy" id="57060"/>
    <lineage>
        <taxon>Eukaryota</taxon>
        <taxon>Metazoa</taxon>
        <taxon>Chordata</taxon>
        <taxon>Craniata</taxon>
        <taxon>Vertebrata</taxon>
        <taxon>Euteleostomi</taxon>
        <taxon>Amphibia</taxon>
        <taxon>Batrachia</taxon>
        <taxon>Anura</taxon>
        <taxon>Neobatrachia</taxon>
        <taxon>Hyloidea</taxon>
        <taxon>Eleutherodactylidae</taxon>
        <taxon>Eleutherodactylinae</taxon>
        <taxon>Eleutherodactylus</taxon>
        <taxon>Eleutherodactylus</taxon>
    </lineage>
</organism>
<sequence>MLRVQLPLTLSMLENRGRVLAWVNHFSARTRYWVRKFLLGSPVLLLLGDRSKVTRLRVQVRGDVLRALSGYAHTSQMCCRISNQNSAGT</sequence>
<evidence type="ECO:0000313" key="1">
    <source>
        <dbReference type="EMBL" id="KAG9468347.1"/>
    </source>
</evidence>
<dbReference type="AlphaFoldDB" id="A0A8J6EFM5"/>
<evidence type="ECO:0000313" key="2">
    <source>
        <dbReference type="Proteomes" id="UP000770717"/>
    </source>
</evidence>
<dbReference type="Proteomes" id="UP000770717">
    <property type="component" value="Unassembled WGS sequence"/>
</dbReference>